<gene>
    <name evidence="2" type="ORF">VKT23_002712</name>
</gene>
<dbReference type="Proteomes" id="UP001498398">
    <property type="component" value="Unassembled WGS sequence"/>
</dbReference>
<organism evidence="2 3">
    <name type="scientific">Marasmiellus scandens</name>
    <dbReference type="NCBI Taxonomy" id="2682957"/>
    <lineage>
        <taxon>Eukaryota</taxon>
        <taxon>Fungi</taxon>
        <taxon>Dikarya</taxon>
        <taxon>Basidiomycota</taxon>
        <taxon>Agaricomycotina</taxon>
        <taxon>Agaricomycetes</taxon>
        <taxon>Agaricomycetidae</taxon>
        <taxon>Agaricales</taxon>
        <taxon>Marasmiineae</taxon>
        <taxon>Omphalotaceae</taxon>
        <taxon>Marasmiellus</taxon>
    </lineage>
</organism>
<feature type="compositionally biased region" description="Polar residues" evidence="1">
    <location>
        <begin position="240"/>
        <end position="255"/>
    </location>
</feature>
<dbReference type="EMBL" id="JBANRG010000002">
    <property type="protein sequence ID" value="KAK7471303.1"/>
    <property type="molecule type" value="Genomic_DNA"/>
</dbReference>
<feature type="region of interest" description="Disordered" evidence="1">
    <location>
        <begin position="177"/>
        <end position="300"/>
    </location>
</feature>
<name>A0ABR1K8B4_9AGAR</name>
<feature type="compositionally biased region" description="Polar residues" evidence="1">
    <location>
        <begin position="15"/>
        <end position="35"/>
    </location>
</feature>
<evidence type="ECO:0000256" key="1">
    <source>
        <dbReference type="SAM" id="MobiDB-lite"/>
    </source>
</evidence>
<evidence type="ECO:0000313" key="3">
    <source>
        <dbReference type="Proteomes" id="UP001498398"/>
    </source>
</evidence>
<feature type="compositionally biased region" description="Low complexity" evidence="1">
    <location>
        <begin position="257"/>
        <end position="276"/>
    </location>
</feature>
<feature type="compositionally biased region" description="Acidic residues" evidence="1">
    <location>
        <begin position="287"/>
        <end position="300"/>
    </location>
</feature>
<reference evidence="2 3" key="1">
    <citation type="submission" date="2024-01" db="EMBL/GenBank/DDBJ databases">
        <title>A draft genome for the cacao thread blight pathogen Marasmiellus scandens.</title>
        <authorList>
            <person name="Baruah I.K."/>
            <person name="Leung J."/>
            <person name="Bukari Y."/>
            <person name="Amoako-Attah I."/>
            <person name="Meinhardt L.W."/>
            <person name="Bailey B.A."/>
            <person name="Cohen S.P."/>
        </authorList>
    </citation>
    <scope>NUCLEOTIDE SEQUENCE [LARGE SCALE GENOMIC DNA]</scope>
    <source>
        <strain evidence="2 3">GH-19</strain>
    </source>
</reference>
<keyword evidence="3" id="KW-1185">Reference proteome</keyword>
<protein>
    <submittedName>
        <fullName evidence="2">Uncharacterized protein</fullName>
    </submittedName>
</protein>
<accession>A0ABR1K8B4</accession>
<sequence length="392" mass="43613">MPNQRAGHPRKSHQGRNISGLRNQKSQQVVLSRDNSPIAGPRETSPVPGPSQQHSQESEQSHYHMLLDSNTRINWMAEDQFDLDSGSDIDEEAEIEDLNSKFLALELAEVARCEVKDDEWIPKRYKKPLKNVHESRITEYHKGPDKMSTSTRTQYRYKEAWATQTTLDGNMVIGGAPVPGVSGWKRKKLATTEPGQSDRMEVDLNSSPEQSPPPSPPQLLIPQRRKASASPEQSDDELSPSDTQTVPPASGTEGSDSVVNTSPSSTQPSSPAVQPTFSPRKGTAVADEAELSEQEADEEMELEIETEIVVNDNELDLGDGEYLEDELEENVGRPFIETRPWDVLRDQLKAHLKKNKKSLPLTQESQGWVQVKLLQRHGMKRMGLGLQGVSGI</sequence>
<proteinExistence type="predicted"/>
<comment type="caution">
    <text evidence="2">The sequence shown here is derived from an EMBL/GenBank/DDBJ whole genome shotgun (WGS) entry which is preliminary data.</text>
</comment>
<evidence type="ECO:0000313" key="2">
    <source>
        <dbReference type="EMBL" id="KAK7471303.1"/>
    </source>
</evidence>
<feature type="compositionally biased region" description="Pro residues" evidence="1">
    <location>
        <begin position="210"/>
        <end position="219"/>
    </location>
</feature>
<feature type="region of interest" description="Disordered" evidence="1">
    <location>
        <begin position="1"/>
        <end position="61"/>
    </location>
</feature>